<feature type="domain" description="OmpA-like" evidence="8">
    <location>
        <begin position="537"/>
        <end position="655"/>
    </location>
</feature>
<dbReference type="PANTHER" id="PTHR30329">
    <property type="entry name" value="STATOR ELEMENT OF FLAGELLAR MOTOR COMPLEX"/>
    <property type="match status" value="1"/>
</dbReference>
<dbReference type="InterPro" id="IPR025493">
    <property type="entry name" value="DUF4384"/>
</dbReference>
<dbReference type="PANTHER" id="PTHR30329:SF21">
    <property type="entry name" value="LIPOPROTEIN YIAD-RELATED"/>
    <property type="match status" value="1"/>
</dbReference>
<feature type="region of interest" description="Disordered" evidence="6">
    <location>
        <begin position="283"/>
        <end position="316"/>
    </location>
</feature>
<evidence type="ECO:0000259" key="8">
    <source>
        <dbReference type="PROSITE" id="PS51123"/>
    </source>
</evidence>
<evidence type="ECO:0000313" key="10">
    <source>
        <dbReference type="Proteomes" id="UP001549077"/>
    </source>
</evidence>
<gene>
    <name evidence="9" type="ORF">ABID08_005616</name>
</gene>
<dbReference type="PROSITE" id="PS51123">
    <property type="entry name" value="OMPA_2"/>
    <property type="match status" value="1"/>
</dbReference>
<dbReference type="SUPFAM" id="SSF103088">
    <property type="entry name" value="OmpA-like"/>
    <property type="match status" value="1"/>
</dbReference>
<keyword evidence="2 5" id="KW-0472">Membrane</keyword>
<dbReference type="CDD" id="cd07185">
    <property type="entry name" value="OmpA_C-like"/>
    <property type="match status" value="1"/>
</dbReference>
<dbReference type="EMBL" id="JBEPMY010000026">
    <property type="protein sequence ID" value="MET3758234.1"/>
    <property type="molecule type" value="Genomic_DNA"/>
</dbReference>
<accession>A0ABV2MP61</accession>
<protein>
    <submittedName>
        <fullName evidence="9">Outer membrane protein OmpA-like peptidoglycan-associated protein/outer membrane biosynthesis protein TonB</fullName>
    </submittedName>
</protein>
<comment type="caution">
    <text evidence="9">The sequence shown here is derived from an EMBL/GenBank/DDBJ whole genome shotgun (WGS) entry which is preliminary data.</text>
</comment>
<reference evidence="9 10" key="1">
    <citation type="submission" date="2024-06" db="EMBL/GenBank/DDBJ databases">
        <title>Genomic Encyclopedia of Type Strains, Phase IV (KMG-IV): sequencing the most valuable type-strain genomes for metagenomic binning, comparative biology and taxonomic classification.</title>
        <authorList>
            <person name="Goeker M."/>
        </authorList>
    </citation>
    <scope>NUCLEOTIDE SEQUENCE [LARGE SCALE GENOMIC DNA]</scope>
    <source>
        <strain evidence="9 10">DSM 29288</strain>
    </source>
</reference>
<dbReference type="InterPro" id="IPR006664">
    <property type="entry name" value="OMP_bac"/>
</dbReference>
<dbReference type="PROSITE" id="PS50005">
    <property type="entry name" value="TPR"/>
    <property type="match status" value="1"/>
</dbReference>
<keyword evidence="7" id="KW-0732">Signal</keyword>
<comment type="subcellular location">
    <subcellularLocation>
        <location evidence="1">Cell outer membrane</location>
    </subcellularLocation>
</comment>
<feature type="signal peptide" evidence="7">
    <location>
        <begin position="1"/>
        <end position="25"/>
    </location>
</feature>
<dbReference type="InterPro" id="IPR006665">
    <property type="entry name" value="OmpA-like"/>
</dbReference>
<name>A0ABV2MP61_9HYPH</name>
<dbReference type="Proteomes" id="UP001549077">
    <property type="component" value="Unassembled WGS sequence"/>
</dbReference>
<feature type="compositionally biased region" description="Basic and acidic residues" evidence="6">
    <location>
        <begin position="230"/>
        <end position="242"/>
    </location>
</feature>
<dbReference type="Pfam" id="PF00691">
    <property type="entry name" value="OmpA"/>
    <property type="match status" value="1"/>
</dbReference>
<feature type="region of interest" description="Disordered" evidence="6">
    <location>
        <begin position="207"/>
        <end position="260"/>
    </location>
</feature>
<evidence type="ECO:0000256" key="3">
    <source>
        <dbReference type="ARBA" id="ARBA00023237"/>
    </source>
</evidence>
<evidence type="ECO:0000256" key="7">
    <source>
        <dbReference type="SAM" id="SignalP"/>
    </source>
</evidence>
<keyword evidence="3" id="KW-0998">Cell outer membrane</keyword>
<dbReference type="RefSeq" id="WP_168301985.1">
    <property type="nucleotide sequence ID" value="NZ_CP071607.1"/>
</dbReference>
<feature type="compositionally biased region" description="Low complexity" evidence="6">
    <location>
        <begin position="290"/>
        <end position="313"/>
    </location>
</feature>
<sequence>MLSRKAILAAATCLSLFSLIPEVGAQNERTLTEAPAQSGPVSITFDRAEARYAVGEVVGLFIQSSENAYVTVLNVSPNGSVTKLFPNKYQTDALVAAGKRVQVPDPASGARLQVSGPVGQEQIKVFYSSKPLTIFADLGGSGSGMFRSIDGGMEAVSRSLEEARSLGTKISSKTLTLTTVDSTAALPPSAVPPVAAVPAAKPATVEQAAKPPVAPKPPAAPKPKPVVKPEVAKKPEAIEKPKPAPKPVEQATTQPPKKYKIVTNLAPGQELAADELQLIGPADTTASTRPSQYKQPSQYQQPAPYKQPSQSAQTKMPKLPMPQIKMPQFKLPGGFSIKMPPMSFGRSAEPGQAGEQIEVANADTPACNALLDKLNTAVAAKDITAAASEADAIAVSAECGQFQINAQRRVAALRLAAAQEMMAADKPVAEYEPLLVAADSPQVLWQASATLGEIYFSARRFADAAADYQQAIEIIKNETRTPKAPPADTISDLIQRAAQARILAANPTSDNPQGSFVPAEKDHRSGVLGGIYSENVRGIVPVSIPVPITFDFDKSTFTSIGTEAAQELLEALKEQKPGRIILIGHTDRKGGDDYNKKLSERRAQAVADFLKKNGIDATIDAEGRGASEPVDVTATANLTEDDIDALNRRVEWRRE</sequence>
<dbReference type="Gene3D" id="3.30.1330.60">
    <property type="entry name" value="OmpA-like domain"/>
    <property type="match status" value="1"/>
</dbReference>
<evidence type="ECO:0000256" key="1">
    <source>
        <dbReference type="ARBA" id="ARBA00004442"/>
    </source>
</evidence>
<dbReference type="InterPro" id="IPR036737">
    <property type="entry name" value="OmpA-like_sf"/>
</dbReference>
<dbReference type="Pfam" id="PF14326">
    <property type="entry name" value="DUF4384"/>
    <property type="match status" value="1"/>
</dbReference>
<evidence type="ECO:0000256" key="2">
    <source>
        <dbReference type="ARBA" id="ARBA00023136"/>
    </source>
</evidence>
<feature type="chain" id="PRO_5045571286" evidence="7">
    <location>
        <begin position="26"/>
        <end position="655"/>
    </location>
</feature>
<dbReference type="PRINTS" id="PR01021">
    <property type="entry name" value="OMPADOMAIN"/>
</dbReference>
<evidence type="ECO:0000256" key="5">
    <source>
        <dbReference type="PROSITE-ProRule" id="PRU00473"/>
    </source>
</evidence>
<feature type="repeat" description="TPR" evidence="4">
    <location>
        <begin position="445"/>
        <end position="478"/>
    </location>
</feature>
<organism evidence="9 10">
    <name type="scientific">Rhizobium binae</name>
    <dbReference type="NCBI Taxonomy" id="1138190"/>
    <lineage>
        <taxon>Bacteria</taxon>
        <taxon>Pseudomonadati</taxon>
        <taxon>Pseudomonadota</taxon>
        <taxon>Alphaproteobacteria</taxon>
        <taxon>Hyphomicrobiales</taxon>
        <taxon>Rhizobiaceae</taxon>
        <taxon>Rhizobium/Agrobacterium group</taxon>
        <taxon>Rhizobium</taxon>
    </lineage>
</organism>
<evidence type="ECO:0000256" key="4">
    <source>
        <dbReference type="PROSITE-ProRule" id="PRU00339"/>
    </source>
</evidence>
<dbReference type="InterPro" id="IPR050330">
    <property type="entry name" value="Bact_OuterMem_StrucFunc"/>
</dbReference>
<feature type="compositionally biased region" description="Pro residues" evidence="6">
    <location>
        <begin position="212"/>
        <end position="226"/>
    </location>
</feature>
<proteinExistence type="predicted"/>
<keyword evidence="10" id="KW-1185">Reference proteome</keyword>
<dbReference type="GeneID" id="91152176"/>
<keyword evidence="4" id="KW-0802">TPR repeat</keyword>
<evidence type="ECO:0000256" key="6">
    <source>
        <dbReference type="SAM" id="MobiDB-lite"/>
    </source>
</evidence>
<evidence type="ECO:0000313" key="9">
    <source>
        <dbReference type="EMBL" id="MET3758234.1"/>
    </source>
</evidence>
<dbReference type="InterPro" id="IPR019734">
    <property type="entry name" value="TPR_rpt"/>
</dbReference>